<dbReference type="EMBL" id="RQTK01000695">
    <property type="protein sequence ID" value="RUS75979.1"/>
    <property type="molecule type" value="Genomic_DNA"/>
</dbReference>
<evidence type="ECO:0000313" key="1">
    <source>
        <dbReference type="EMBL" id="RUS75979.1"/>
    </source>
</evidence>
<evidence type="ECO:0008006" key="3">
    <source>
        <dbReference type="Google" id="ProtNLM"/>
    </source>
</evidence>
<gene>
    <name evidence="1" type="ORF">EGW08_016261</name>
</gene>
<keyword evidence="2" id="KW-1185">Reference proteome</keyword>
<feature type="non-terminal residue" evidence="1">
    <location>
        <position position="122"/>
    </location>
</feature>
<proteinExistence type="predicted"/>
<accession>A0A3S1BAH3</accession>
<dbReference type="AlphaFoldDB" id="A0A3S1BAH3"/>
<evidence type="ECO:0000313" key="2">
    <source>
        <dbReference type="Proteomes" id="UP000271974"/>
    </source>
</evidence>
<reference evidence="1 2" key="1">
    <citation type="submission" date="2019-01" db="EMBL/GenBank/DDBJ databases">
        <title>A draft genome assembly of the solar-powered sea slug Elysia chlorotica.</title>
        <authorList>
            <person name="Cai H."/>
            <person name="Li Q."/>
            <person name="Fang X."/>
            <person name="Li J."/>
            <person name="Curtis N.E."/>
            <person name="Altenburger A."/>
            <person name="Shibata T."/>
            <person name="Feng M."/>
            <person name="Maeda T."/>
            <person name="Schwartz J.A."/>
            <person name="Shigenobu S."/>
            <person name="Lundholm N."/>
            <person name="Nishiyama T."/>
            <person name="Yang H."/>
            <person name="Hasebe M."/>
            <person name="Li S."/>
            <person name="Pierce S.K."/>
            <person name="Wang J."/>
        </authorList>
    </citation>
    <scope>NUCLEOTIDE SEQUENCE [LARGE SCALE GENOMIC DNA]</scope>
    <source>
        <strain evidence="1">EC2010</strain>
        <tissue evidence="1">Whole organism of an adult</tissue>
    </source>
</reference>
<sequence>MILMEVQRNLDAKKDIAERALANYTEFKNALETGQPIFNYTFGKEPIKNNYLIAPVPMFHNALNSSEELRQSIRSIPENLLNLVKQLSHLKTEALTAWSTRRVDTTLLHDECVRLSELCRQF</sequence>
<comment type="caution">
    <text evidence="1">The sequence shown here is derived from an EMBL/GenBank/DDBJ whole genome shotgun (WGS) entry which is preliminary data.</text>
</comment>
<name>A0A3S1BAH3_ELYCH</name>
<organism evidence="1 2">
    <name type="scientific">Elysia chlorotica</name>
    <name type="common">Eastern emerald elysia</name>
    <name type="synonym">Sea slug</name>
    <dbReference type="NCBI Taxonomy" id="188477"/>
    <lineage>
        <taxon>Eukaryota</taxon>
        <taxon>Metazoa</taxon>
        <taxon>Spiralia</taxon>
        <taxon>Lophotrochozoa</taxon>
        <taxon>Mollusca</taxon>
        <taxon>Gastropoda</taxon>
        <taxon>Heterobranchia</taxon>
        <taxon>Euthyneura</taxon>
        <taxon>Panpulmonata</taxon>
        <taxon>Sacoglossa</taxon>
        <taxon>Placobranchoidea</taxon>
        <taxon>Plakobranchidae</taxon>
        <taxon>Elysia</taxon>
    </lineage>
</organism>
<protein>
    <recommendedName>
        <fullName evidence="3">Dynein heavy chain tail domain-containing protein</fullName>
    </recommendedName>
</protein>
<dbReference type="Proteomes" id="UP000271974">
    <property type="component" value="Unassembled WGS sequence"/>
</dbReference>